<feature type="compositionally biased region" description="Low complexity" evidence="1">
    <location>
        <begin position="133"/>
        <end position="150"/>
    </location>
</feature>
<evidence type="ECO:0000313" key="2">
    <source>
        <dbReference type="EMBL" id="EJK47975.1"/>
    </source>
</evidence>
<feature type="region of interest" description="Disordered" evidence="1">
    <location>
        <begin position="1"/>
        <end position="37"/>
    </location>
</feature>
<evidence type="ECO:0000313" key="3">
    <source>
        <dbReference type="Proteomes" id="UP000266841"/>
    </source>
</evidence>
<accession>K0R5F9</accession>
<proteinExistence type="predicted"/>
<dbReference type="Proteomes" id="UP000266841">
    <property type="component" value="Unassembled WGS sequence"/>
</dbReference>
<dbReference type="AlphaFoldDB" id="K0R5F9"/>
<feature type="compositionally biased region" description="Low complexity" evidence="1">
    <location>
        <begin position="98"/>
        <end position="108"/>
    </location>
</feature>
<feature type="region of interest" description="Disordered" evidence="1">
    <location>
        <begin position="52"/>
        <end position="165"/>
    </location>
</feature>
<organism evidence="2 3">
    <name type="scientific">Thalassiosira oceanica</name>
    <name type="common">Marine diatom</name>
    <dbReference type="NCBI Taxonomy" id="159749"/>
    <lineage>
        <taxon>Eukaryota</taxon>
        <taxon>Sar</taxon>
        <taxon>Stramenopiles</taxon>
        <taxon>Ochrophyta</taxon>
        <taxon>Bacillariophyta</taxon>
        <taxon>Coscinodiscophyceae</taxon>
        <taxon>Thalassiosirophycidae</taxon>
        <taxon>Thalassiosirales</taxon>
        <taxon>Thalassiosiraceae</taxon>
        <taxon>Thalassiosira</taxon>
    </lineage>
</organism>
<dbReference type="EMBL" id="AGNL01046415">
    <property type="protein sequence ID" value="EJK47975.1"/>
    <property type="molecule type" value="Genomic_DNA"/>
</dbReference>
<feature type="compositionally biased region" description="Low complexity" evidence="1">
    <location>
        <begin position="1"/>
        <end position="20"/>
    </location>
</feature>
<evidence type="ECO:0000256" key="1">
    <source>
        <dbReference type="SAM" id="MobiDB-lite"/>
    </source>
</evidence>
<feature type="compositionally biased region" description="Low complexity" evidence="1">
    <location>
        <begin position="188"/>
        <end position="217"/>
    </location>
</feature>
<feature type="non-terminal residue" evidence="2">
    <location>
        <position position="1"/>
    </location>
</feature>
<gene>
    <name evidence="2" type="ORF">THAOC_33266</name>
</gene>
<sequence length="250" mass="24781">PDGAAGAARAAPAAAATAADPGDDTGEGTAGASSCGRERAFAPRRSYFLLSPGPLPLSLPRANADPAADAPAAGAAVRTAPVRELPAAVRRRPGWPLPGDAPRAAGADPPEPAAERDPRHAPLERRLPPPQPGGLRAADAPGPAPAAGAGVRRDAAVRRGAARDGAVAAARADVPVYAAEPGLERPAAEVAPAAAATAAAAATTTTASAAATTAEPAGEQHGQSVSRVWMNQRFRATENYGSVALPMLQI</sequence>
<feature type="compositionally biased region" description="Low complexity" evidence="1">
    <location>
        <begin position="52"/>
        <end position="82"/>
    </location>
</feature>
<reference evidence="2 3" key="1">
    <citation type="journal article" date="2012" name="Genome Biol.">
        <title>Genome and low-iron response of an oceanic diatom adapted to chronic iron limitation.</title>
        <authorList>
            <person name="Lommer M."/>
            <person name="Specht M."/>
            <person name="Roy A.S."/>
            <person name="Kraemer L."/>
            <person name="Andreson R."/>
            <person name="Gutowska M.A."/>
            <person name="Wolf J."/>
            <person name="Bergner S.V."/>
            <person name="Schilhabel M.B."/>
            <person name="Klostermeier U.C."/>
            <person name="Beiko R.G."/>
            <person name="Rosenstiel P."/>
            <person name="Hippler M."/>
            <person name="Laroche J."/>
        </authorList>
    </citation>
    <scope>NUCLEOTIDE SEQUENCE [LARGE SCALE GENOMIC DNA]</scope>
    <source>
        <strain evidence="2 3">CCMP1005</strain>
    </source>
</reference>
<feature type="compositionally biased region" description="Basic and acidic residues" evidence="1">
    <location>
        <begin position="113"/>
        <end position="127"/>
    </location>
</feature>
<comment type="caution">
    <text evidence="2">The sequence shown here is derived from an EMBL/GenBank/DDBJ whole genome shotgun (WGS) entry which is preliminary data.</text>
</comment>
<protein>
    <submittedName>
        <fullName evidence="2">Uncharacterized protein</fullName>
    </submittedName>
</protein>
<name>K0R5F9_THAOC</name>
<feature type="region of interest" description="Disordered" evidence="1">
    <location>
        <begin position="188"/>
        <end position="225"/>
    </location>
</feature>
<keyword evidence="3" id="KW-1185">Reference proteome</keyword>